<keyword evidence="1" id="KW-0812">Transmembrane</keyword>
<dbReference type="Proteomes" id="UP001056336">
    <property type="component" value="Chromosome"/>
</dbReference>
<proteinExistence type="predicted"/>
<reference evidence="2" key="2">
    <citation type="submission" date="2022-05" db="EMBL/GenBank/DDBJ databases">
        <authorList>
            <person name="Kim J.-S."/>
            <person name="Lee K."/>
            <person name="Suh M."/>
            <person name="Eom M."/>
            <person name="Kim J.-S."/>
            <person name="Kim D.-S."/>
            <person name="Ko S.-H."/>
            <person name="Shin Y."/>
            <person name="Lee J.-S."/>
        </authorList>
    </citation>
    <scope>NUCLEOTIDE SEQUENCE</scope>
    <source>
        <strain evidence="2">N237</strain>
    </source>
</reference>
<feature type="transmembrane region" description="Helical" evidence="1">
    <location>
        <begin position="42"/>
        <end position="62"/>
    </location>
</feature>
<keyword evidence="1" id="KW-1133">Transmembrane helix</keyword>
<name>A0ABY4R091_9ACTN</name>
<feature type="transmembrane region" description="Helical" evidence="1">
    <location>
        <begin position="160"/>
        <end position="181"/>
    </location>
</feature>
<accession>A0ABY4R091</accession>
<organism evidence="2 3">
    <name type="scientific">Jatrophihabitans telluris</name>
    <dbReference type="NCBI Taxonomy" id="2038343"/>
    <lineage>
        <taxon>Bacteria</taxon>
        <taxon>Bacillati</taxon>
        <taxon>Actinomycetota</taxon>
        <taxon>Actinomycetes</taxon>
        <taxon>Jatrophihabitantales</taxon>
        <taxon>Jatrophihabitantaceae</taxon>
        <taxon>Jatrophihabitans</taxon>
    </lineage>
</organism>
<protein>
    <recommendedName>
        <fullName evidence="4">PH domain-containing protein</fullName>
    </recommendedName>
</protein>
<keyword evidence="3" id="KW-1185">Reference proteome</keyword>
<dbReference type="EMBL" id="CP097332">
    <property type="protein sequence ID" value="UQX89254.1"/>
    <property type="molecule type" value="Genomic_DNA"/>
</dbReference>
<evidence type="ECO:0000313" key="2">
    <source>
        <dbReference type="EMBL" id="UQX89254.1"/>
    </source>
</evidence>
<reference evidence="2" key="1">
    <citation type="journal article" date="2018" name="Int. J. Syst. Evol. Microbiol.">
        <title>Jatrophihabitans telluris sp. nov., isolated from sediment soil of lava forest wetlands and the emended description of the genus Jatrophihabitans.</title>
        <authorList>
            <person name="Lee K.C."/>
            <person name="Suh M.K."/>
            <person name="Eom M.K."/>
            <person name="Kim K.K."/>
            <person name="Kim J.S."/>
            <person name="Kim D.S."/>
            <person name="Ko S.H."/>
            <person name="Shin Y.K."/>
            <person name="Lee J.S."/>
        </authorList>
    </citation>
    <scope>NUCLEOTIDE SEQUENCE</scope>
    <source>
        <strain evidence="2">N237</strain>
    </source>
</reference>
<keyword evidence="1" id="KW-0472">Membrane</keyword>
<dbReference type="RefSeq" id="WP_249773150.1">
    <property type="nucleotide sequence ID" value="NZ_CP097332.1"/>
</dbReference>
<evidence type="ECO:0008006" key="4">
    <source>
        <dbReference type="Google" id="ProtNLM"/>
    </source>
</evidence>
<dbReference type="PROSITE" id="PS51257">
    <property type="entry name" value="PROKAR_LIPOPROTEIN"/>
    <property type="match status" value="1"/>
</dbReference>
<evidence type="ECO:0000313" key="3">
    <source>
        <dbReference type="Proteomes" id="UP001056336"/>
    </source>
</evidence>
<gene>
    <name evidence="2" type="ORF">M6D93_04435</name>
</gene>
<sequence length="185" mass="19745">MVGRCKRYLTVGAALLGLLLYGLFLAACAGAFGPPPPNSLEAFAGGCVASLFSWPSVVALFIRVDVRGPSLRVMNILGEYYVAAADIAGFDTRLGLRIITVGQRRIRVSAAQQSLAGTLSGNKHVKAVAAHIETWRAAQVGDAPPAAATDHREIHIKPRFALLGVLISWTLFFAVSDVLAYRLSR</sequence>
<evidence type="ECO:0000256" key="1">
    <source>
        <dbReference type="SAM" id="Phobius"/>
    </source>
</evidence>